<dbReference type="GO" id="GO:0005829">
    <property type="term" value="C:cytosol"/>
    <property type="evidence" value="ECO:0007669"/>
    <property type="project" value="TreeGrafter"/>
</dbReference>
<dbReference type="Proteomes" id="UP000663865">
    <property type="component" value="Unassembled WGS sequence"/>
</dbReference>
<evidence type="ECO:0000313" key="2">
    <source>
        <dbReference type="Proteomes" id="UP000663865"/>
    </source>
</evidence>
<accession>A0A818P945</accession>
<dbReference type="GO" id="GO:0004806">
    <property type="term" value="F:triacylglycerol lipase activity"/>
    <property type="evidence" value="ECO:0007669"/>
    <property type="project" value="TreeGrafter"/>
</dbReference>
<dbReference type="PANTHER" id="PTHR23025:SF3">
    <property type="entry name" value="HORMONE-SENSITIVE LIPASE"/>
    <property type="match status" value="1"/>
</dbReference>
<proteinExistence type="predicted"/>
<dbReference type="InterPro" id="IPR029058">
    <property type="entry name" value="AB_hydrolase_fold"/>
</dbReference>
<organism evidence="1 2">
    <name type="scientific">Rotaria socialis</name>
    <dbReference type="NCBI Taxonomy" id="392032"/>
    <lineage>
        <taxon>Eukaryota</taxon>
        <taxon>Metazoa</taxon>
        <taxon>Spiralia</taxon>
        <taxon>Gnathifera</taxon>
        <taxon>Rotifera</taxon>
        <taxon>Eurotatoria</taxon>
        <taxon>Bdelloidea</taxon>
        <taxon>Philodinida</taxon>
        <taxon>Philodinidae</taxon>
        <taxon>Rotaria</taxon>
    </lineage>
</organism>
<dbReference type="AlphaFoldDB" id="A0A818P945"/>
<protein>
    <submittedName>
        <fullName evidence="1">Uncharacterized protein</fullName>
    </submittedName>
</protein>
<name>A0A818P945_9BILA</name>
<gene>
    <name evidence="1" type="ORF">KIK155_LOCUS21893</name>
</gene>
<comment type="caution">
    <text evidence="1">The sequence shown here is derived from an EMBL/GenBank/DDBJ whole genome shotgun (WGS) entry which is preliminary data.</text>
</comment>
<dbReference type="GO" id="GO:0019433">
    <property type="term" value="P:triglyceride catabolic process"/>
    <property type="evidence" value="ECO:0007669"/>
    <property type="project" value="TreeGrafter"/>
</dbReference>
<sequence>MTDESSSSIINSALRTYPLSAAGELPRSDGLSLMIRRQRTTETIDVNGRLPGKLRKTCRDEDFILHEDKKLIIFTTKTNLSILKQNKHWFADGTFKPCARGKLISYCKSSLKVKFSFKDPFIDDNIEFARRLRSLNVPHQMTIVDELPHGYLDFGSVARDVGENNARVIHMLQNIVRQSHSNDIADLTSALTITS</sequence>
<dbReference type="EMBL" id="CAJNYV010003898">
    <property type="protein sequence ID" value="CAF3620518.1"/>
    <property type="molecule type" value="Genomic_DNA"/>
</dbReference>
<dbReference type="Gene3D" id="3.40.50.1820">
    <property type="entry name" value="alpha/beta hydrolase"/>
    <property type="match status" value="1"/>
</dbReference>
<reference evidence="1" key="1">
    <citation type="submission" date="2021-02" db="EMBL/GenBank/DDBJ databases">
        <authorList>
            <person name="Nowell W R."/>
        </authorList>
    </citation>
    <scope>NUCLEOTIDE SEQUENCE</scope>
</reference>
<dbReference type="GO" id="GO:0004771">
    <property type="term" value="F:sterol ester esterase activity"/>
    <property type="evidence" value="ECO:0007669"/>
    <property type="project" value="TreeGrafter"/>
</dbReference>
<dbReference type="PANTHER" id="PTHR23025">
    <property type="entry name" value="TRIACYLGLYCEROL LIPASE"/>
    <property type="match status" value="1"/>
</dbReference>
<evidence type="ECO:0000313" key="1">
    <source>
        <dbReference type="EMBL" id="CAF3620518.1"/>
    </source>
</evidence>